<gene>
    <name evidence="1" type="ORF">GL263_25515</name>
</gene>
<evidence type="ECO:0000313" key="2">
    <source>
        <dbReference type="Proteomes" id="UP000766698"/>
    </source>
</evidence>
<comment type="caution">
    <text evidence="1">The sequence shown here is derived from an EMBL/GenBank/DDBJ whole genome shotgun (WGS) entry which is preliminary data.</text>
</comment>
<dbReference type="EMBL" id="WMLF01000650">
    <property type="protein sequence ID" value="MBB1246883.1"/>
    <property type="molecule type" value="Genomic_DNA"/>
</dbReference>
<reference evidence="2" key="1">
    <citation type="journal article" date="2020" name="Syst. Appl. Microbiol.">
        <title>Streptomyces alkaliterrae sp. nov., isolated from an alkaline soil, and emended descriptions of Streptomyces alkaliphilus, Streptomyces calidiresistens and Streptomyces durbertensis.</title>
        <authorList>
            <person name="Swiecimska M."/>
            <person name="Golinska P."/>
            <person name="Nouioui I."/>
            <person name="Wypij M."/>
            <person name="Rai M."/>
            <person name="Sangal V."/>
            <person name="Goodfellow M."/>
        </authorList>
    </citation>
    <scope>NUCLEOTIDE SEQUENCE [LARGE SCALE GENOMIC DNA]</scope>
    <source>
        <strain evidence="2">DSM 104538</strain>
    </source>
</reference>
<keyword evidence="2" id="KW-1185">Reference proteome</keyword>
<name>A0ABR6EP33_9ACTN</name>
<evidence type="ECO:0000313" key="1">
    <source>
        <dbReference type="EMBL" id="MBB1246883.1"/>
    </source>
</evidence>
<protein>
    <recommendedName>
        <fullName evidence="3">CdiI immunity protein domain-containing protein</fullName>
    </recommendedName>
</protein>
<dbReference type="RefSeq" id="WP_182858105.1">
    <property type="nucleotide sequence ID" value="NZ_WMLF01000650.1"/>
</dbReference>
<organism evidence="1 2">
    <name type="scientific">Streptomyces durbertensis</name>
    <dbReference type="NCBI Taxonomy" id="2448886"/>
    <lineage>
        <taxon>Bacteria</taxon>
        <taxon>Bacillati</taxon>
        <taxon>Actinomycetota</taxon>
        <taxon>Actinomycetes</taxon>
        <taxon>Kitasatosporales</taxon>
        <taxon>Streptomycetaceae</taxon>
        <taxon>Streptomyces</taxon>
    </lineage>
</organism>
<accession>A0ABR6EP33</accession>
<evidence type="ECO:0008006" key="3">
    <source>
        <dbReference type="Google" id="ProtNLM"/>
    </source>
</evidence>
<sequence length="106" mass="11977">MPVYRDEVGRVLPESLGRFAATYLYLEIAHDPGFGLRETLHAFGQRYADAVRVELAELVGERYLSVADYECLTSVEFETEDDLYTYLADMVEHLFGDGRGKPVPPS</sequence>
<dbReference type="Proteomes" id="UP000766698">
    <property type="component" value="Unassembled WGS sequence"/>
</dbReference>
<proteinExistence type="predicted"/>